<proteinExistence type="predicted"/>
<name>A0AAD7DP37_9AGAR</name>
<feature type="region of interest" description="Disordered" evidence="1">
    <location>
        <begin position="742"/>
        <end position="763"/>
    </location>
</feature>
<protein>
    <submittedName>
        <fullName evidence="2">Uncharacterized protein</fullName>
    </submittedName>
</protein>
<accession>A0AAD7DP37</accession>
<comment type="caution">
    <text evidence="2">The sequence shown here is derived from an EMBL/GenBank/DDBJ whole genome shotgun (WGS) entry which is preliminary data.</text>
</comment>
<organism evidence="2 3">
    <name type="scientific">Mycena metata</name>
    <dbReference type="NCBI Taxonomy" id="1033252"/>
    <lineage>
        <taxon>Eukaryota</taxon>
        <taxon>Fungi</taxon>
        <taxon>Dikarya</taxon>
        <taxon>Basidiomycota</taxon>
        <taxon>Agaricomycotina</taxon>
        <taxon>Agaricomycetes</taxon>
        <taxon>Agaricomycetidae</taxon>
        <taxon>Agaricales</taxon>
        <taxon>Marasmiineae</taxon>
        <taxon>Mycenaceae</taxon>
        <taxon>Mycena</taxon>
    </lineage>
</organism>
<dbReference type="AlphaFoldDB" id="A0AAD7DP37"/>
<evidence type="ECO:0000313" key="3">
    <source>
        <dbReference type="Proteomes" id="UP001215598"/>
    </source>
</evidence>
<feature type="region of interest" description="Disordered" evidence="1">
    <location>
        <begin position="317"/>
        <end position="354"/>
    </location>
</feature>
<evidence type="ECO:0000256" key="1">
    <source>
        <dbReference type="SAM" id="MobiDB-lite"/>
    </source>
</evidence>
<keyword evidence="3" id="KW-1185">Reference proteome</keyword>
<sequence length="775" mass="84951">MMIFNGPKFSAGGYGGRGGAAVNQGGTGGNGQGPQLAPKYFKDWDGNIVGGYGGAGGWGDDLGGSGGIGKRPDFVAQPLLPREVDEALMDMPLKDFCTKYKISKDLFDRLRKLGFTTTGALLEIEDGQLEEHDIKLGHILELKRAWRQFRANRDDSPLPTTDIPISTFVIYVPDEATQEDRSAVKPEDIQFIQNNFAVGGIVVSVHNSTKAEAWVEEHYDDPVFESARSTGLRGPLAAMLSPDVPALAIFGSILDERVLNTAQALAAVSGFSVMVRPLEDDPVSSLFASDGPDEMLPARSVSPGGEVVDGEGYVDEPVQEHDETDTLSGEDRPWRLRGGRGDDSDHEEGTELEEDNSLPWFGKVHDAVVWLKVHPGEKEGYDFCLQSRYQEERKMETQPEVIARVTLKVETPSRISPDRSYTSLGFLAHRLDSIIDRDFVDCGFEQPDQKLRTSEQRSKGTTVAFSAGYPTAVNIGLTSSKGNTQTAELEDNKASPRCGVFFDPGERWNEDNKSYTSYDITTVPGKNPRTGVQHPLKVDFAMGINLESVKDAGLPTISFITRNQVVLWIQDPTLKAQVRGILVLTTNYIPNIRTREALLVQEDLKVQPFAQNNTPSRILPLVLTNRKLTCTENPVPEPAGGPMALSLAIAPITTQPSQKTRIVKLFTDVREKFGAKKVPTLTDLPLQEYVTRGWDASNGRWRSAIWTSLDNDFRNTELDKAATAPVWKLIWKKAQEVTIDDGASMEADGPSMDAEDVADPGLDTAMDVDAVPVTV</sequence>
<feature type="compositionally biased region" description="Basic and acidic residues" evidence="1">
    <location>
        <begin position="329"/>
        <end position="349"/>
    </location>
</feature>
<evidence type="ECO:0000313" key="2">
    <source>
        <dbReference type="EMBL" id="KAJ7696412.1"/>
    </source>
</evidence>
<dbReference type="EMBL" id="JARKIB010000630">
    <property type="protein sequence ID" value="KAJ7696412.1"/>
    <property type="molecule type" value="Genomic_DNA"/>
</dbReference>
<reference evidence="2" key="1">
    <citation type="submission" date="2023-03" db="EMBL/GenBank/DDBJ databases">
        <title>Massive genome expansion in bonnet fungi (Mycena s.s.) driven by repeated elements and novel gene families across ecological guilds.</title>
        <authorList>
            <consortium name="Lawrence Berkeley National Laboratory"/>
            <person name="Harder C.B."/>
            <person name="Miyauchi S."/>
            <person name="Viragh M."/>
            <person name="Kuo A."/>
            <person name="Thoen E."/>
            <person name="Andreopoulos B."/>
            <person name="Lu D."/>
            <person name="Skrede I."/>
            <person name="Drula E."/>
            <person name="Henrissat B."/>
            <person name="Morin E."/>
            <person name="Kohler A."/>
            <person name="Barry K."/>
            <person name="LaButti K."/>
            <person name="Morin E."/>
            <person name="Salamov A."/>
            <person name="Lipzen A."/>
            <person name="Mereny Z."/>
            <person name="Hegedus B."/>
            <person name="Baldrian P."/>
            <person name="Stursova M."/>
            <person name="Weitz H."/>
            <person name="Taylor A."/>
            <person name="Grigoriev I.V."/>
            <person name="Nagy L.G."/>
            <person name="Martin F."/>
            <person name="Kauserud H."/>
        </authorList>
    </citation>
    <scope>NUCLEOTIDE SEQUENCE</scope>
    <source>
        <strain evidence="2">CBHHK182m</strain>
    </source>
</reference>
<gene>
    <name evidence="2" type="ORF">B0H16DRAFT_1485008</name>
</gene>
<dbReference type="Proteomes" id="UP001215598">
    <property type="component" value="Unassembled WGS sequence"/>
</dbReference>